<keyword evidence="4 6" id="KW-1133">Transmembrane helix</keyword>
<reference evidence="9 10" key="1">
    <citation type="journal article" date="2017" name="ISME J.">
        <title>Potential for microbial H2 and metal transformations associated with novel bacteria and archaea in deep terrestrial subsurface sediments.</title>
        <authorList>
            <person name="Hernsdorf A.W."/>
            <person name="Amano Y."/>
            <person name="Miyakawa K."/>
            <person name="Ise K."/>
            <person name="Suzuki Y."/>
            <person name="Anantharaman K."/>
            <person name="Probst A."/>
            <person name="Burstein D."/>
            <person name="Thomas B.C."/>
            <person name="Banfield J.F."/>
        </authorList>
    </citation>
    <scope>NUCLEOTIDE SEQUENCE [LARGE SCALE GENOMIC DNA]</scope>
    <source>
        <strain evidence="9">HGW-Dojkabacteria-1</strain>
    </source>
</reference>
<proteinExistence type="predicted"/>
<dbReference type="NCBIfam" id="TIGR00360">
    <property type="entry name" value="ComEC_N-term"/>
    <property type="match status" value="1"/>
</dbReference>
<feature type="domain" description="ComEC/Rec2-related protein" evidence="7">
    <location>
        <begin position="235"/>
        <end position="487"/>
    </location>
</feature>
<dbReference type="Pfam" id="PF03772">
    <property type="entry name" value="Competence"/>
    <property type="match status" value="1"/>
</dbReference>
<feature type="domain" description="DUF4131" evidence="8">
    <location>
        <begin position="60"/>
        <end position="197"/>
    </location>
</feature>
<evidence type="ECO:0000256" key="4">
    <source>
        <dbReference type="ARBA" id="ARBA00022989"/>
    </source>
</evidence>
<dbReference type="EMBL" id="PHAO01000001">
    <property type="protein sequence ID" value="PKN03092.1"/>
    <property type="molecule type" value="Genomic_DNA"/>
</dbReference>
<evidence type="ECO:0000256" key="2">
    <source>
        <dbReference type="ARBA" id="ARBA00022475"/>
    </source>
</evidence>
<gene>
    <name evidence="9" type="ORF">CVU76_03685</name>
</gene>
<feature type="transmembrane region" description="Helical" evidence="6">
    <location>
        <begin position="82"/>
        <end position="103"/>
    </location>
</feature>
<evidence type="ECO:0000256" key="3">
    <source>
        <dbReference type="ARBA" id="ARBA00022692"/>
    </source>
</evidence>
<dbReference type="InterPro" id="IPR004477">
    <property type="entry name" value="ComEC_N"/>
</dbReference>
<comment type="caution">
    <text evidence="9">The sequence shown here is derived from an EMBL/GenBank/DDBJ whole genome shotgun (WGS) entry which is preliminary data.</text>
</comment>
<protein>
    <recommendedName>
        <fullName evidence="11">ComEC/Rec2-related protein domain-containing protein</fullName>
    </recommendedName>
</protein>
<dbReference type="PANTHER" id="PTHR30619">
    <property type="entry name" value="DNA INTERNALIZATION/COMPETENCE PROTEIN COMEC/REC2"/>
    <property type="match status" value="1"/>
</dbReference>
<feature type="transmembrane region" description="Helical" evidence="6">
    <location>
        <begin position="46"/>
        <end position="70"/>
    </location>
</feature>
<organism evidence="9 10">
    <name type="scientific">Candidatus Dojkabacteria bacterium HGW-Dojkabacteria-1</name>
    <dbReference type="NCBI Taxonomy" id="2013761"/>
    <lineage>
        <taxon>Bacteria</taxon>
        <taxon>Candidatus Dojkabacteria</taxon>
    </lineage>
</organism>
<keyword evidence="2" id="KW-1003">Cell membrane</keyword>
<evidence type="ECO:0000313" key="10">
    <source>
        <dbReference type="Proteomes" id="UP000233417"/>
    </source>
</evidence>
<dbReference type="AlphaFoldDB" id="A0A2N2F4F9"/>
<accession>A0A2N2F4F9</accession>
<feature type="transmembrane region" description="Helical" evidence="6">
    <location>
        <begin position="381"/>
        <end position="399"/>
    </location>
</feature>
<dbReference type="InterPro" id="IPR052159">
    <property type="entry name" value="Competence_DNA_uptake"/>
</dbReference>
<keyword evidence="5 6" id="KW-0472">Membrane</keyword>
<evidence type="ECO:0000313" key="9">
    <source>
        <dbReference type="EMBL" id="PKN03092.1"/>
    </source>
</evidence>
<evidence type="ECO:0000256" key="6">
    <source>
        <dbReference type="SAM" id="Phobius"/>
    </source>
</evidence>
<feature type="transmembrane region" description="Helical" evidence="6">
    <location>
        <begin position="12"/>
        <end position="40"/>
    </location>
</feature>
<evidence type="ECO:0008006" key="11">
    <source>
        <dbReference type="Google" id="ProtNLM"/>
    </source>
</evidence>
<feature type="transmembrane region" description="Helical" evidence="6">
    <location>
        <begin position="475"/>
        <end position="491"/>
    </location>
</feature>
<feature type="transmembrane region" description="Helical" evidence="6">
    <location>
        <begin position="285"/>
        <end position="304"/>
    </location>
</feature>
<dbReference type="PANTHER" id="PTHR30619:SF7">
    <property type="entry name" value="BETA-LACTAMASE DOMAIN PROTEIN"/>
    <property type="match status" value="1"/>
</dbReference>
<dbReference type="Proteomes" id="UP000233417">
    <property type="component" value="Unassembled WGS sequence"/>
</dbReference>
<dbReference type="Pfam" id="PF13567">
    <property type="entry name" value="DUF4131"/>
    <property type="match status" value="1"/>
</dbReference>
<comment type="subcellular location">
    <subcellularLocation>
        <location evidence="1">Cell membrane</location>
        <topology evidence="1">Multi-pass membrane protein</topology>
    </subcellularLocation>
</comment>
<evidence type="ECO:0000259" key="8">
    <source>
        <dbReference type="Pfam" id="PF13567"/>
    </source>
</evidence>
<sequence>MFIKAIKYFLRRILTLILFCKDFGILISCFTILTVTLLSIKSVEEGIYQGISSPILSKVCILFILFGAFLVSQGAGSTVQKLLSTFLISSILAFLLYFSLSYISSKKVREVQNIQSFIGKEVSLSGSIISQEGEGRYILQPKQRNLGNVLLKSKEYSVIHPGDYCFIQGKLVEPKSFEDFDYKKYLYRKGIYSILEIGKYDCSNKRLNILNIRSRVERIVNKSISEPESSLLVGILFGSKRVFTEKFNSSLQASGLSHIISASGYNVSLLASFVDTIFGKLRSRFVYFLKIFIIWIFAIFAGLSSSIVRASTMSSIYFFAILLGRDVSKGVLIIFCITVLVILNPFILYDIGFLLSSSATLGLIFLPKCFSYKSNWIKDSFIPTLTCAICTLPVVIYFFGKVSIVSIISNLLATLVIRSTIYFGLVSISLNILSSKFQFFFFLPYVQLNIFKYIVEISSRIRPLEVQFNATKISFLILFLLILLCLLKYPISDENYYLKKSKSIIR</sequence>
<evidence type="ECO:0000256" key="5">
    <source>
        <dbReference type="ARBA" id="ARBA00023136"/>
    </source>
</evidence>
<dbReference type="GO" id="GO:0005886">
    <property type="term" value="C:plasma membrane"/>
    <property type="evidence" value="ECO:0007669"/>
    <property type="project" value="UniProtKB-SubCell"/>
</dbReference>
<dbReference type="InterPro" id="IPR025405">
    <property type="entry name" value="DUF4131"/>
</dbReference>
<name>A0A2N2F4F9_9BACT</name>
<evidence type="ECO:0000256" key="1">
    <source>
        <dbReference type="ARBA" id="ARBA00004651"/>
    </source>
</evidence>
<keyword evidence="3 6" id="KW-0812">Transmembrane</keyword>
<evidence type="ECO:0000259" key="7">
    <source>
        <dbReference type="Pfam" id="PF03772"/>
    </source>
</evidence>